<dbReference type="PANTHER" id="PTHR46599">
    <property type="entry name" value="PIGGYBAC TRANSPOSABLE ELEMENT-DERIVED PROTEIN 4"/>
    <property type="match status" value="1"/>
</dbReference>
<protein>
    <submittedName>
        <fullName evidence="2">(apollo) hypothetical protein</fullName>
    </submittedName>
</protein>
<keyword evidence="3" id="KW-1185">Reference proteome</keyword>
<evidence type="ECO:0000313" key="3">
    <source>
        <dbReference type="Proteomes" id="UP000691718"/>
    </source>
</evidence>
<feature type="domain" description="PiggyBac transposable element-derived protein" evidence="1">
    <location>
        <begin position="1"/>
        <end position="183"/>
    </location>
</feature>
<evidence type="ECO:0000259" key="1">
    <source>
        <dbReference type="Pfam" id="PF13843"/>
    </source>
</evidence>
<dbReference type="Pfam" id="PF13843">
    <property type="entry name" value="DDE_Tnp_1_7"/>
    <property type="match status" value="1"/>
</dbReference>
<dbReference type="OrthoDB" id="118105at2759"/>
<dbReference type="InterPro" id="IPR029526">
    <property type="entry name" value="PGBD"/>
</dbReference>
<proteinExistence type="predicted"/>
<sequence>MMGLNSLPDMELYWSNDPFYNNKEISQVMTIKRFKKITENLHINNNEEEPRRDSPNYDKLFKLRPMITELNKKNSEEMYNSSQQSIDECMVKFKGRSSHKQYIMPKKPIKHGFKVWARCDAKTGYLYKFEVYTGKGDSIEEEGLGYNIVNKLSLDLPENTLLAFDNFFTGCNILEALYNRKNFCYRDCKT</sequence>
<comment type="caution">
    <text evidence="2">The sequence shown here is derived from an EMBL/GenBank/DDBJ whole genome shotgun (WGS) entry which is preliminary data.</text>
</comment>
<accession>A0A8S3WKT6</accession>
<dbReference type="Proteomes" id="UP000691718">
    <property type="component" value="Unassembled WGS sequence"/>
</dbReference>
<dbReference type="AlphaFoldDB" id="A0A8S3WKT6"/>
<dbReference type="EMBL" id="CAJQZP010000478">
    <property type="protein sequence ID" value="CAG4963633.1"/>
    <property type="molecule type" value="Genomic_DNA"/>
</dbReference>
<name>A0A8S3WKT6_PARAO</name>
<gene>
    <name evidence="2" type="ORF">PAPOLLO_LOCUS7031</name>
</gene>
<reference evidence="2" key="1">
    <citation type="submission" date="2021-04" db="EMBL/GenBank/DDBJ databases">
        <authorList>
            <person name="Tunstrom K."/>
        </authorList>
    </citation>
    <scope>NUCLEOTIDE SEQUENCE</scope>
</reference>
<evidence type="ECO:0000313" key="2">
    <source>
        <dbReference type="EMBL" id="CAG4963633.1"/>
    </source>
</evidence>
<organism evidence="2 3">
    <name type="scientific">Parnassius apollo</name>
    <name type="common">Apollo butterfly</name>
    <name type="synonym">Papilio apollo</name>
    <dbReference type="NCBI Taxonomy" id="110799"/>
    <lineage>
        <taxon>Eukaryota</taxon>
        <taxon>Metazoa</taxon>
        <taxon>Ecdysozoa</taxon>
        <taxon>Arthropoda</taxon>
        <taxon>Hexapoda</taxon>
        <taxon>Insecta</taxon>
        <taxon>Pterygota</taxon>
        <taxon>Neoptera</taxon>
        <taxon>Endopterygota</taxon>
        <taxon>Lepidoptera</taxon>
        <taxon>Glossata</taxon>
        <taxon>Ditrysia</taxon>
        <taxon>Papilionoidea</taxon>
        <taxon>Papilionidae</taxon>
        <taxon>Parnassiinae</taxon>
        <taxon>Parnassini</taxon>
        <taxon>Parnassius</taxon>
        <taxon>Parnassius</taxon>
    </lineage>
</organism>
<dbReference type="PANTHER" id="PTHR46599:SF2">
    <property type="entry name" value="PIGGYBAC TRANSPOSABLE ELEMENT-DERIVED PROTEIN 4-LIKE"/>
    <property type="match status" value="1"/>
</dbReference>